<accession>A0A1I4QJZ6</accession>
<keyword evidence="9 12" id="KW-0811">Translocation</keyword>
<feature type="region of interest" description="Disordered" evidence="13">
    <location>
        <begin position="85"/>
        <end position="168"/>
    </location>
</feature>
<evidence type="ECO:0000256" key="8">
    <source>
        <dbReference type="ARBA" id="ARBA00022989"/>
    </source>
</evidence>
<dbReference type="PANTHER" id="PTHR34182:SF1">
    <property type="entry name" value="PROTEIN-EXPORT MEMBRANE PROTEIN SECG"/>
    <property type="match status" value="1"/>
</dbReference>
<organism evidence="14 15">
    <name type="scientific">Pleomorphomonas diazotrophica</name>
    <dbReference type="NCBI Taxonomy" id="1166257"/>
    <lineage>
        <taxon>Bacteria</taxon>
        <taxon>Pseudomonadati</taxon>
        <taxon>Pseudomonadota</taxon>
        <taxon>Alphaproteobacteria</taxon>
        <taxon>Hyphomicrobiales</taxon>
        <taxon>Pleomorphomonadaceae</taxon>
        <taxon>Pleomorphomonas</taxon>
    </lineage>
</organism>
<dbReference type="Proteomes" id="UP000233491">
    <property type="component" value="Unassembled WGS sequence"/>
</dbReference>
<dbReference type="GO" id="GO:0043952">
    <property type="term" value="P:protein transport by the Sec complex"/>
    <property type="evidence" value="ECO:0007669"/>
    <property type="project" value="TreeGrafter"/>
</dbReference>
<dbReference type="RefSeq" id="WP_101287831.1">
    <property type="nucleotide sequence ID" value="NZ_FOUQ01000001.1"/>
</dbReference>
<sequence length="168" mass="16337">MQTVLLVIHLMVVAALVGVVLLQRSEGGALGIGGGGGFMTSRGTANVLTRTTAILAALFFLTSIGLSILPRFTGSQGSILDRVQTAPTAPAADQPIGTGKGGVLDQLNQMSKPAAQPGNAPVAPAVEIPAAPATPAPATEAPAAPTTDSAPAAPAPAPSAPAAPAPTP</sequence>
<dbReference type="Pfam" id="PF03840">
    <property type="entry name" value="SecG"/>
    <property type="match status" value="1"/>
</dbReference>
<dbReference type="OrthoDB" id="7366942at2"/>
<proteinExistence type="inferred from homology"/>
<evidence type="ECO:0000256" key="7">
    <source>
        <dbReference type="ARBA" id="ARBA00022927"/>
    </source>
</evidence>
<evidence type="ECO:0000256" key="1">
    <source>
        <dbReference type="ARBA" id="ARBA00004651"/>
    </source>
</evidence>
<keyword evidence="4 12" id="KW-0813">Transport</keyword>
<comment type="similarity">
    <text evidence="2 12">Belongs to the SecG family.</text>
</comment>
<keyword evidence="6 12" id="KW-0812">Transmembrane</keyword>
<dbReference type="AlphaFoldDB" id="A0A1I4QJZ6"/>
<keyword evidence="10 12" id="KW-0472">Membrane</keyword>
<dbReference type="EMBL" id="PJNW01000002">
    <property type="protein sequence ID" value="PKR90627.1"/>
    <property type="molecule type" value="Genomic_DNA"/>
</dbReference>
<dbReference type="GO" id="GO:0009306">
    <property type="term" value="P:protein secretion"/>
    <property type="evidence" value="ECO:0007669"/>
    <property type="project" value="UniProtKB-UniRule"/>
</dbReference>
<comment type="subcellular location">
    <subcellularLocation>
        <location evidence="1 12">Cell membrane</location>
        <topology evidence="1 12">Multi-pass membrane protein</topology>
    </subcellularLocation>
</comment>
<keyword evidence="5 12" id="KW-1003">Cell membrane</keyword>
<feature type="compositionally biased region" description="Low complexity" evidence="13">
    <location>
        <begin position="120"/>
        <end position="152"/>
    </location>
</feature>
<gene>
    <name evidence="14" type="ORF">CXZ10_04505</name>
</gene>
<evidence type="ECO:0000256" key="10">
    <source>
        <dbReference type="ARBA" id="ARBA00023136"/>
    </source>
</evidence>
<keyword evidence="15" id="KW-1185">Reference proteome</keyword>
<evidence type="ECO:0000313" key="15">
    <source>
        <dbReference type="Proteomes" id="UP000233491"/>
    </source>
</evidence>
<dbReference type="PRINTS" id="PR01651">
    <property type="entry name" value="SECGEXPORT"/>
</dbReference>
<evidence type="ECO:0000256" key="12">
    <source>
        <dbReference type="RuleBase" id="RU365087"/>
    </source>
</evidence>
<dbReference type="GO" id="GO:0005886">
    <property type="term" value="C:plasma membrane"/>
    <property type="evidence" value="ECO:0007669"/>
    <property type="project" value="UniProtKB-SubCell"/>
</dbReference>
<dbReference type="NCBIfam" id="TIGR00810">
    <property type="entry name" value="secG"/>
    <property type="match status" value="1"/>
</dbReference>
<dbReference type="PANTHER" id="PTHR34182">
    <property type="entry name" value="PROTEIN-EXPORT MEMBRANE PROTEIN SECG"/>
    <property type="match status" value="1"/>
</dbReference>
<evidence type="ECO:0000256" key="3">
    <source>
        <dbReference type="ARBA" id="ARBA00017876"/>
    </source>
</evidence>
<dbReference type="GO" id="GO:0015450">
    <property type="term" value="F:protein-transporting ATPase activity"/>
    <property type="evidence" value="ECO:0007669"/>
    <property type="project" value="UniProtKB-UniRule"/>
</dbReference>
<evidence type="ECO:0000256" key="13">
    <source>
        <dbReference type="SAM" id="MobiDB-lite"/>
    </source>
</evidence>
<evidence type="ECO:0000256" key="5">
    <source>
        <dbReference type="ARBA" id="ARBA00022475"/>
    </source>
</evidence>
<keyword evidence="7 12" id="KW-0653">Protein transport</keyword>
<evidence type="ECO:0000256" key="2">
    <source>
        <dbReference type="ARBA" id="ARBA00008445"/>
    </source>
</evidence>
<evidence type="ECO:0000256" key="6">
    <source>
        <dbReference type="ARBA" id="ARBA00022692"/>
    </source>
</evidence>
<comment type="caution">
    <text evidence="12">Lacks conserved residue(s) required for the propagation of feature annotation.</text>
</comment>
<comment type="function">
    <text evidence="11 12">Involved in protein export. Participates in an early event of protein translocation.</text>
</comment>
<evidence type="ECO:0000256" key="4">
    <source>
        <dbReference type="ARBA" id="ARBA00022448"/>
    </source>
</evidence>
<evidence type="ECO:0000256" key="11">
    <source>
        <dbReference type="ARBA" id="ARBA00025182"/>
    </source>
</evidence>
<keyword evidence="8 12" id="KW-1133">Transmembrane helix</keyword>
<feature type="compositionally biased region" description="Pro residues" evidence="13">
    <location>
        <begin position="153"/>
        <end position="168"/>
    </location>
</feature>
<reference evidence="14 15" key="1">
    <citation type="submission" date="2017-12" db="EMBL/GenBank/DDBJ databases">
        <title>Anaerobic carbon monoxide metabolism by Pleomorphomonas carboxyditropha sp. nov., a new mesophilic hydrogenogenic carboxidotroph.</title>
        <authorList>
            <person name="Esquivel-Elizondo S."/>
            <person name="Krajmalnik-Brown R."/>
        </authorList>
    </citation>
    <scope>NUCLEOTIDE SEQUENCE [LARGE SCALE GENOMIC DNA]</scope>
    <source>
        <strain evidence="14 15">R5-392</strain>
    </source>
</reference>
<feature type="transmembrane region" description="Helical" evidence="12">
    <location>
        <begin position="51"/>
        <end position="69"/>
    </location>
</feature>
<dbReference type="InterPro" id="IPR004692">
    <property type="entry name" value="SecG"/>
</dbReference>
<comment type="caution">
    <text evidence="14">The sequence shown here is derived from an EMBL/GenBank/DDBJ whole genome shotgun (WGS) entry which is preliminary data.</text>
</comment>
<name>A0A1I4QJZ6_9HYPH</name>
<evidence type="ECO:0000313" key="14">
    <source>
        <dbReference type="EMBL" id="PKR90627.1"/>
    </source>
</evidence>
<dbReference type="GO" id="GO:0065002">
    <property type="term" value="P:intracellular protein transmembrane transport"/>
    <property type="evidence" value="ECO:0007669"/>
    <property type="project" value="TreeGrafter"/>
</dbReference>
<protein>
    <recommendedName>
        <fullName evidence="3 12">Protein-export membrane protein SecG</fullName>
    </recommendedName>
</protein>
<evidence type="ECO:0000256" key="9">
    <source>
        <dbReference type="ARBA" id="ARBA00023010"/>
    </source>
</evidence>